<dbReference type="Proteomes" id="UP000789525">
    <property type="component" value="Unassembled WGS sequence"/>
</dbReference>
<reference evidence="1" key="1">
    <citation type="submission" date="2021-06" db="EMBL/GenBank/DDBJ databases">
        <authorList>
            <person name="Kallberg Y."/>
            <person name="Tangrot J."/>
            <person name="Rosling A."/>
        </authorList>
    </citation>
    <scope>NUCLEOTIDE SEQUENCE</scope>
    <source>
        <strain evidence="1">CL356</strain>
    </source>
</reference>
<keyword evidence="2" id="KW-1185">Reference proteome</keyword>
<evidence type="ECO:0000313" key="2">
    <source>
        <dbReference type="Proteomes" id="UP000789525"/>
    </source>
</evidence>
<sequence length="752" mass="84139">GGKRTARSASPATLSNHSFCGSYLMYGEESSTAGDEFECIMPARETVLTGQRKKTAGPSRLEKEEKRVKRSLEDLQESSDGGGWGSSQRGNAGELYRISWLFAIYWRLAWRGVSWRSPSYEAVTIQSSLHSTCLPRSKVKTPVSHCSRGPYLAVATGSSEIITRGKVLVEVKYFEKSHSESRKHQFPSSRSLDNQTAACTTNIILQTSDAKIATEAPVKNKELTGPDESLFPVGIKALKGTIIRKLLIHRGGHEEPGGDAIKESRHFGWPNLSPSTFTPTMPASPFPATFLGNPPVWKRSELTPFPFKMELIPMSPAYLYDLERLEQEEVDLERNLLWYRVPSLESVVFFKWVPASPATIISDREDDDKVKDDGSDDEKEELFTLQPCSYKVSLAFYQRLLSSDSREDFQARFMRQIGVEQTPLMEGSQRDFVYESWLETEDTKDDYPVPLPTPPEDDDLEGEGSDPDTFEVSLPSSSILPTPNSQSRHPALQKAHTHPGQLNEYLSIQMSVMMKTIPGEQDTNLNLRRARKAWMGSEPKESLRTIPTLPCGINGANGLVLEGHLRAYVMNGEKLKNEDKMTISIIRLSSPHPVINRMQRSVPLATNEQYSEGPKNTVSARMRVYRHARYHVDSRNNSSSITFWFQQIRPRSQLVEMANAKKHSKYATASLTKFCSIKWARIIDPSFISKSRSNAEGKDTETPGIPATLYTRVDIHHEQSTVSETGIDICLPIIKAILLGGACGVGGMRVNK</sequence>
<protein>
    <submittedName>
        <fullName evidence="1">3950_t:CDS:1</fullName>
    </submittedName>
</protein>
<evidence type="ECO:0000313" key="1">
    <source>
        <dbReference type="EMBL" id="CAG8612473.1"/>
    </source>
</evidence>
<feature type="non-terminal residue" evidence="1">
    <location>
        <position position="1"/>
    </location>
</feature>
<name>A0ACA9MY39_9GLOM</name>
<accession>A0ACA9MY39</accession>
<organism evidence="1 2">
    <name type="scientific">Acaulospora colombiana</name>
    <dbReference type="NCBI Taxonomy" id="27376"/>
    <lineage>
        <taxon>Eukaryota</taxon>
        <taxon>Fungi</taxon>
        <taxon>Fungi incertae sedis</taxon>
        <taxon>Mucoromycota</taxon>
        <taxon>Glomeromycotina</taxon>
        <taxon>Glomeromycetes</taxon>
        <taxon>Diversisporales</taxon>
        <taxon>Acaulosporaceae</taxon>
        <taxon>Acaulospora</taxon>
    </lineage>
</organism>
<gene>
    <name evidence="1" type="ORF">ACOLOM_LOCUS7061</name>
</gene>
<dbReference type="EMBL" id="CAJVPT010015540">
    <property type="protein sequence ID" value="CAG8612473.1"/>
    <property type="molecule type" value="Genomic_DNA"/>
</dbReference>
<comment type="caution">
    <text evidence="1">The sequence shown here is derived from an EMBL/GenBank/DDBJ whole genome shotgun (WGS) entry which is preliminary data.</text>
</comment>
<proteinExistence type="predicted"/>
<feature type="non-terminal residue" evidence="1">
    <location>
        <position position="752"/>
    </location>
</feature>